<dbReference type="AlphaFoldDB" id="A0A5N7C8X4"/>
<evidence type="ECO:0000313" key="1">
    <source>
        <dbReference type="EMBL" id="KAE8390288.1"/>
    </source>
</evidence>
<accession>A0A5N7C8X4</accession>
<protein>
    <submittedName>
        <fullName evidence="1">Uncharacterized protein</fullName>
    </submittedName>
</protein>
<name>A0A5N7C8X4_PETAA</name>
<sequence length="100" mass="10547">MTSYPPTELENDQTLFPDRVLGPSCLVSIPKPIQLDCPSSPSSIIQGDVDGSHTLSCSTVFHSRSPVTVCVHSCIGPSPTVVRLFIPKVAAFLLPSSPAA</sequence>
<reference evidence="1" key="1">
    <citation type="submission" date="2019-04" db="EMBL/GenBank/DDBJ databases">
        <title>Friends and foes A comparative genomics studyof 23 Aspergillus species from section Flavi.</title>
        <authorList>
            <consortium name="DOE Joint Genome Institute"/>
            <person name="Kjaerbolling I."/>
            <person name="Vesth T."/>
            <person name="Frisvad J.C."/>
            <person name="Nybo J.L."/>
            <person name="Theobald S."/>
            <person name="Kildgaard S."/>
            <person name="Isbrandt T."/>
            <person name="Kuo A."/>
            <person name="Sato A."/>
            <person name="Lyhne E.K."/>
            <person name="Kogle M.E."/>
            <person name="Wiebenga A."/>
            <person name="Kun R.S."/>
            <person name="Lubbers R.J."/>
            <person name="Makela M.R."/>
            <person name="Barry K."/>
            <person name="Chovatia M."/>
            <person name="Clum A."/>
            <person name="Daum C."/>
            <person name="Haridas S."/>
            <person name="He G."/>
            <person name="LaButti K."/>
            <person name="Lipzen A."/>
            <person name="Mondo S."/>
            <person name="Riley R."/>
            <person name="Salamov A."/>
            <person name="Simmons B.A."/>
            <person name="Magnuson J.K."/>
            <person name="Henrissat B."/>
            <person name="Mortensen U.H."/>
            <person name="Larsen T.O."/>
            <person name="Devries R.P."/>
            <person name="Grigoriev I.V."/>
            <person name="Machida M."/>
            <person name="Baker S.E."/>
            <person name="Andersen M.R."/>
        </authorList>
    </citation>
    <scope>NUCLEOTIDE SEQUENCE [LARGE SCALE GENOMIC DNA]</scope>
    <source>
        <strain evidence="1">IBT 14317</strain>
    </source>
</reference>
<gene>
    <name evidence="1" type="ORF">BDV23DRAFT_86846</name>
</gene>
<organism evidence="1">
    <name type="scientific">Petromyces alliaceus</name>
    <name type="common">Aspergillus alliaceus</name>
    <dbReference type="NCBI Taxonomy" id="209559"/>
    <lineage>
        <taxon>Eukaryota</taxon>
        <taxon>Fungi</taxon>
        <taxon>Dikarya</taxon>
        <taxon>Ascomycota</taxon>
        <taxon>Pezizomycotina</taxon>
        <taxon>Eurotiomycetes</taxon>
        <taxon>Eurotiomycetidae</taxon>
        <taxon>Eurotiales</taxon>
        <taxon>Aspergillaceae</taxon>
        <taxon>Aspergillus</taxon>
        <taxon>Aspergillus subgen. Circumdati</taxon>
    </lineage>
</organism>
<dbReference type="Proteomes" id="UP000326877">
    <property type="component" value="Unassembled WGS sequence"/>
</dbReference>
<proteinExistence type="predicted"/>
<dbReference type="EMBL" id="ML735256">
    <property type="protein sequence ID" value="KAE8390288.1"/>
    <property type="molecule type" value="Genomic_DNA"/>
</dbReference>